<protein>
    <submittedName>
        <fullName evidence="2">Uncharacterized protein</fullName>
    </submittedName>
</protein>
<gene>
    <name evidence="2" type="ORF">C2G38_2034804</name>
</gene>
<dbReference type="OrthoDB" id="2438468at2759"/>
<evidence type="ECO:0000313" key="2">
    <source>
        <dbReference type="EMBL" id="RIB20940.1"/>
    </source>
</evidence>
<name>A0A397VEN4_9GLOM</name>
<evidence type="ECO:0000256" key="1">
    <source>
        <dbReference type="SAM" id="Coils"/>
    </source>
</evidence>
<feature type="coiled-coil region" evidence="1">
    <location>
        <begin position="95"/>
        <end position="129"/>
    </location>
</feature>
<comment type="caution">
    <text evidence="2">The sequence shown here is derived from an EMBL/GenBank/DDBJ whole genome shotgun (WGS) entry which is preliminary data.</text>
</comment>
<dbReference type="Proteomes" id="UP000266673">
    <property type="component" value="Unassembled WGS sequence"/>
</dbReference>
<organism evidence="2 3">
    <name type="scientific">Gigaspora rosea</name>
    <dbReference type="NCBI Taxonomy" id="44941"/>
    <lineage>
        <taxon>Eukaryota</taxon>
        <taxon>Fungi</taxon>
        <taxon>Fungi incertae sedis</taxon>
        <taxon>Mucoromycota</taxon>
        <taxon>Glomeromycotina</taxon>
        <taxon>Glomeromycetes</taxon>
        <taxon>Diversisporales</taxon>
        <taxon>Gigasporaceae</taxon>
        <taxon>Gigaspora</taxon>
    </lineage>
</organism>
<evidence type="ECO:0000313" key="3">
    <source>
        <dbReference type="Proteomes" id="UP000266673"/>
    </source>
</evidence>
<dbReference type="EMBL" id="QKWP01000389">
    <property type="protein sequence ID" value="RIB20940.1"/>
    <property type="molecule type" value="Genomic_DNA"/>
</dbReference>
<sequence>MLVLKVAKFYTRLISQRWYLDTLDESVTTLENKPVISNKEFNKPGNTIHINFSHLENICGSHIFTKHISHEMVHRKQWEKGFGIFKKVLNLAIVTNRAEELYEIHKKLVKEMENEIKSQNSQAITENNELQEFAHTINNPISVKTKEESGSNAEKININKRKYDICGLEGYNARTCQS</sequence>
<keyword evidence="1" id="KW-0175">Coiled coil</keyword>
<proteinExistence type="predicted"/>
<accession>A0A397VEN4</accession>
<keyword evidence="3" id="KW-1185">Reference proteome</keyword>
<reference evidence="2 3" key="1">
    <citation type="submission" date="2018-06" db="EMBL/GenBank/DDBJ databases">
        <title>Comparative genomics reveals the genomic features of Rhizophagus irregularis, R. cerebriforme, R. diaphanum and Gigaspora rosea, and their symbiotic lifestyle signature.</title>
        <authorList>
            <person name="Morin E."/>
            <person name="San Clemente H."/>
            <person name="Chen E.C.H."/>
            <person name="De La Providencia I."/>
            <person name="Hainaut M."/>
            <person name="Kuo A."/>
            <person name="Kohler A."/>
            <person name="Murat C."/>
            <person name="Tang N."/>
            <person name="Roy S."/>
            <person name="Loubradou J."/>
            <person name="Henrissat B."/>
            <person name="Grigoriev I.V."/>
            <person name="Corradi N."/>
            <person name="Roux C."/>
            <person name="Martin F.M."/>
        </authorList>
    </citation>
    <scope>NUCLEOTIDE SEQUENCE [LARGE SCALE GENOMIC DNA]</scope>
    <source>
        <strain evidence="2 3">DAOM 194757</strain>
    </source>
</reference>
<dbReference type="AlphaFoldDB" id="A0A397VEN4"/>